<dbReference type="RefSeq" id="WP_199114463.1">
    <property type="nucleotide sequence ID" value="NZ_JAELVQ010000006.1"/>
</dbReference>
<comment type="caution">
    <text evidence="1">The sequence shown here is derived from an EMBL/GenBank/DDBJ whole genome shotgun (WGS) entry which is preliminary data.</text>
</comment>
<reference evidence="1" key="1">
    <citation type="submission" date="2020-12" db="EMBL/GenBank/DDBJ databases">
        <title>Snuella sp. nov., isolated from sediment in Incheon.</title>
        <authorList>
            <person name="Kim W."/>
        </authorList>
    </citation>
    <scope>NUCLEOTIDE SEQUENCE</scope>
    <source>
        <strain evidence="1">CAU 1569</strain>
    </source>
</reference>
<evidence type="ECO:0000313" key="1">
    <source>
        <dbReference type="EMBL" id="MBJ6367693.1"/>
    </source>
</evidence>
<gene>
    <name evidence="1" type="ORF">JF259_06305</name>
</gene>
<keyword evidence="2" id="KW-1185">Reference proteome</keyword>
<dbReference type="EMBL" id="JAELVQ010000006">
    <property type="protein sequence ID" value="MBJ6367693.1"/>
    <property type="molecule type" value="Genomic_DNA"/>
</dbReference>
<name>A0A8J7LNB5_9FLAO</name>
<accession>A0A8J7LNB5</accession>
<sequence length="52" mass="5896">MADRDGVVVITRAIVEEVVLKTEEVLRTESLVRKVIMEGVALQEAYLKYGKF</sequence>
<organism evidence="1 2">
    <name type="scientific">Snuella sedimenti</name>
    <dbReference type="NCBI Taxonomy" id="2798802"/>
    <lineage>
        <taxon>Bacteria</taxon>
        <taxon>Pseudomonadati</taxon>
        <taxon>Bacteroidota</taxon>
        <taxon>Flavobacteriia</taxon>
        <taxon>Flavobacteriales</taxon>
        <taxon>Flavobacteriaceae</taxon>
        <taxon>Snuella</taxon>
    </lineage>
</organism>
<protein>
    <submittedName>
        <fullName evidence="1">Uncharacterized protein</fullName>
    </submittedName>
</protein>
<proteinExistence type="predicted"/>
<dbReference type="AlphaFoldDB" id="A0A8J7LNB5"/>
<evidence type="ECO:0000313" key="2">
    <source>
        <dbReference type="Proteomes" id="UP000610931"/>
    </source>
</evidence>
<dbReference type="Proteomes" id="UP000610931">
    <property type="component" value="Unassembled WGS sequence"/>
</dbReference>
<dbReference type="Gene3D" id="3.50.30.40">
    <property type="entry name" value="Ribonuclease E inhibitor RraA/RraA-like"/>
    <property type="match status" value="1"/>
</dbReference>